<name>A0ABT3DQ69_9XANT</name>
<gene>
    <name evidence="1" type="ORF">NB700_000192</name>
</gene>
<dbReference type="RefSeq" id="WP_279615238.1">
    <property type="nucleotide sequence ID" value="NZ_CP010409.1"/>
</dbReference>
<comment type="caution">
    <text evidence="1">The sequence shown here is derived from an EMBL/GenBank/DDBJ whole genome shotgun (WGS) entry which is preliminary data.</text>
</comment>
<accession>A0ABT3DQ69</accession>
<keyword evidence="2" id="KW-1185">Reference proteome</keyword>
<sequence>MLQRPRMCSHAAGMTTRFLGPMGTYDQHERLEGRRIATSSS</sequence>
<organism evidence="1 2">
    <name type="scientific">Xanthomonas sacchari</name>
    <dbReference type="NCBI Taxonomy" id="56458"/>
    <lineage>
        <taxon>Bacteria</taxon>
        <taxon>Pseudomonadati</taxon>
        <taxon>Pseudomonadota</taxon>
        <taxon>Gammaproteobacteria</taxon>
        <taxon>Lysobacterales</taxon>
        <taxon>Lysobacteraceae</taxon>
        <taxon>Xanthomonas</taxon>
    </lineage>
</organism>
<dbReference type="Proteomes" id="UP001320843">
    <property type="component" value="Unassembled WGS sequence"/>
</dbReference>
<protein>
    <submittedName>
        <fullName evidence="1">Uncharacterized protein</fullName>
    </submittedName>
</protein>
<reference evidence="1 2" key="1">
    <citation type="submission" date="2022-06" db="EMBL/GenBank/DDBJ databases">
        <title>Dynamics of rice microbiomes reveals core vertical transmitted seed endophytes.</title>
        <authorList>
            <person name="Liao K."/>
            <person name="Zhang X."/>
        </authorList>
    </citation>
    <scope>NUCLEOTIDE SEQUENCE [LARGE SCALE GENOMIC DNA]</scope>
    <source>
        <strain evidence="1 2">YT10-10-1</strain>
    </source>
</reference>
<proteinExistence type="predicted"/>
<evidence type="ECO:0000313" key="2">
    <source>
        <dbReference type="Proteomes" id="UP001320843"/>
    </source>
</evidence>
<dbReference type="EMBL" id="JANFWR010000001">
    <property type="protein sequence ID" value="MCW0397636.1"/>
    <property type="molecule type" value="Genomic_DNA"/>
</dbReference>
<evidence type="ECO:0000313" key="1">
    <source>
        <dbReference type="EMBL" id="MCW0397636.1"/>
    </source>
</evidence>